<organism evidence="2 3">
    <name type="scientific">Dreissena polymorpha</name>
    <name type="common">Zebra mussel</name>
    <name type="synonym">Mytilus polymorpha</name>
    <dbReference type="NCBI Taxonomy" id="45954"/>
    <lineage>
        <taxon>Eukaryota</taxon>
        <taxon>Metazoa</taxon>
        <taxon>Spiralia</taxon>
        <taxon>Lophotrochozoa</taxon>
        <taxon>Mollusca</taxon>
        <taxon>Bivalvia</taxon>
        <taxon>Autobranchia</taxon>
        <taxon>Heteroconchia</taxon>
        <taxon>Euheterodonta</taxon>
        <taxon>Imparidentia</taxon>
        <taxon>Neoheterodontei</taxon>
        <taxon>Myida</taxon>
        <taxon>Dreissenoidea</taxon>
        <taxon>Dreissenidae</taxon>
        <taxon>Dreissena</taxon>
    </lineage>
</organism>
<reference evidence="2" key="1">
    <citation type="journal article" date="2019" name="bioRxiv">
        <title>The Genome of the Zebra Mussel, Dreissena polymorpha: A Resource for Invasive Species Research.</title>
        <authorList>
            <person name="McCartney M.A."/>
            <person name="Auch B."/>
            <person name="Kono T."/>
            <person name="Mallez S."/>
            <person name="Zhang Y."/>
            <person name="Obille A."/>
            <person name="Becker A."/>
            <person name="Abrahante J.E."/>
            <person name="Garbe J."/>
            <person name="Badalamenti J.P."/>
            <person name="Herman A."/>
            <person name="Mangelson H."/>
            <person name="Liachko I."/>
            <person name="Sullivan S."/>
            <person name="Sone E.D."/>
            <person name="Koren S."/>
            <person name="Silverstein K.A.T."/>
            <person name="Beckman K.B."/>
            <person name="Gohl D.M."/>
        </authorList>
    </citation>
    <scope>NUCLEOTIDE SEQUENCE</scope>
    <source>
        <strain evidence="2">Duluth1</strain>
        <tissue evidence="2">Whole animal</tissue>
    </source>
</reference>
<name>A0A9D4CSI5_DREPO</name>
<accession>A0A9D4CSI5</accession>
<feature type="compositionally biased region" description="Basic and acidic residues" evidence="1">
    <location>
        <begin position="7"/>
        <end position="28"/>
    </location>
</feature>
<comment type="caution">
    <text evidence="2">The sequence shown here is derived from an EMBL/GenBank/DDBJ whole genome shotgun (WGS) entry which is preliminary data.</text>
</comment>
<reference evidence="2" key="2">
    <citation type="submission" date="2020-11" db="EMBL/GenBank/DDBJ databases">
        <authorList>
            <person name="McCartney M.A."/>
            <person name="Auch B."/>
            <person name="Kono T."/>
            <person name="Mallez S."/>
            <person name="Becker A."/>
            <person name="Gohl D.M."/>
            <person name="Silverstein K.A.T."/>
            <person name="Koren S."/>
            <person name="Bechman K.B."/>
            <person name="Herman A."/>
            <person name="Abrahante J.E."/>
            <person name="Garbe J."/>
        </authorList>
    </citation>
    <scope>NUCLEOTIDE SEQUENCE</scope>
    <source>
        <strain evidence="2">Duluth1</strain>
        <tissue evidence="2">Whole animal</tissue>
    </source>
</reference>
<dbReference type="Proteomes" id="UP000828390">
    <property type="component" value="Unassembled WGS sequence"/>
</dbReference>
<dbReference type="EMBL" id="JAIWYP010000012">
    <property type="protein sequence ID" value="KAH3730875.1"/>
    <property type="molecule type" value="Genomic_DNA"/>
</dbReference>
<gene>
    <name evidence="2" type="ORF">DPMN_056874</name>
</gene>
<feature type="region of interest" description="Disordered" evidence="1">
    <location>
        <begin position="1"/>
        <end position="28"/>
    </location>
</feature>
<sequence>MKKHDKNLKDGDFKKSPHSSSDKRHSDNIENLRFNQVFPIAFKTSLEKLQTDPMYNIFGSSSTPVIAKECQENASSDNFMRSVMGNAWQEIKFQLLKKESFFQKGAHV</sequence>
<evidence type="ECO:0000256" key="1">
    <source>
        <dbReference type="SAM" id="MobiDB-lite"/>
    </source>
</evidence>
<evidence type="ECO:0000313" key="3">
    <source>
        <dbReference type="Proteomes" id="UP000828390"/>
    </source>
</evidence>
<keyword evidence="3" id="KW-1185">Reference proteome</keyword>
<protein>
    <submittedName>
        <fullName evidence="2">Uncharacterized protein</fullName>
    </submittedName>
</protein>
<dbReference type="AlphaFoldDB" id="A0A9D4CSI5"/>
<evidence type="ECO:0000313" key="2">
    <source>
        <dbReference type="EMBL" id="KAH3730875.1"/>
    </source>
</evidence>
<proteinExistence type="predicted"/>